<organism evidence="3 4">
    <name type="scientific">Dissophora globulifera</name>
    <dbReference type="NCBI Taxonomy" id="979702"/>
    <lineage>
        <taxon>Eukaryota</taxon>
        <taxon>Fungi</taxon>
        <taxon>Fungi incertae sedis</taxon>
        <taxon>Mucoromycota</taxon>
        <taxon>Mortierellomycotina</taxon>
        <taxon>Mortierellomycetes</taxon>
        <taxon>Mortierellales</taxon>
        <taxon>Mortierellaceae</taxon>
        <taxon>Dissophora</taxon>
    </lineage>
</organism>
<dbReference type="SUPFAM" id="SSF64268">
    <property type="entry name" value="PX domain"/>
    <property type="match status" value="1"/>
</dbReference>
<keyword evidence="4" id="KW-1185">Reference proteome</keyword>
<gene>
    <name evidence="3" type="ORF">BGZ99_009437</name>
</gene>
<dbReference type="PANTHER" id="PTHR47185:SF1">
    <property type="entry name" value="PX DOMAIN-CONTAINING PROTEIN YPR097W"/>
    <property type="match status" value="1"/>
</dbReference>
<evidence type="ECO:0000259" key="2">
    <source>
        <dbReference type="PROSITE" id="PS50195"/>
    </source>
</evidence>
<dbReference type="Gene3D" id="3.30.1520.10">
    <property type="entry name" value="Phox-like domain"/>
    <property type="match status" value="1"/>
</dbReference>
<dbReference type="Proteomes" id="UP000738325">
    <property type="component" value="Unassembled WGS sequence"/>
</dbReference>
<dbReference type="Pfam" id="PF00787">
    <property type="entry name" value="PX"/>
    <property type="match status" value="1"/>
</dbReference>
<protein>
    <recommendedName>
        <fullName evidence="2">PX domain-containing protein</fullName>
    </recommendedName>
</protein>
<sequence>MTAHDSALLTPVQEHYLKKYLLGVLIKSEFDRLQTDPFHTLPNLGGPFDLKDEHANSNTPFLRYLFESVVVPFPFLTNSKGALWPKLQLFMEEWAKLDAGNGVEQDEIVRRQRLKNKAERTVVLLYSMAIKTVEQRAQEKKDAELRQQKGLEASMGDLQLNLQAPANTPAPLSGPSTVIHGIRINVAGIRVVMEKRHVREYEHAAFLVSSTLAAGNEYIVARRHNAFRRLYASLREEFPQFEFPLPPAKFAAKSGSAGTRIAREKDRISLRGYLHNLARVSPDVVNSSIFVSFLTEDPVTLTPDEAKDVRARAAIDEHRLAQQAKFDSDVAKKVEELDTHLKQVKLDLLQPDGLSRLFSAFSKYDKVEDLPPLYQTVFEWGCMNFASTLYHVFTASDDATLNLTQLKRTHLLMPYRAMWGILKVSNPMAMMKGIMDLFLAQPFGSRSLIQRIISVNIQEEISVYRKDITQLEAAIGDPGLCEKIKNYIYAPKSAIDRIFPDGGLYDITELSLVMHVLKSDQIQPALQPAQIMRVWNAQQQLERDDAEKERRVKQQQSFLEGNLSDPSDDDDDENSASPPPGGEASTSPLSKKGHIKQEVAQMNLIRLLQQLLVTQLRIRDKERMMSLVFQGVTGEIFKELISIFYEPLVAVYKSANVADSLMDVKSFTDELIKLVEQADVADDSNSGKTSIATQYLSLVKKHLPSFYRFVHSVYKEDDGLFRDLLEWVEGIISFMRTGYARMRIDHKTQQELRATIDLDSFVKSNVSKAEWEELQKEAELLHGYFSEVKERKREEVRRMAGLDHNGGISGQSLSQDPRIDAEERDREKVAHELRGMGMQQEDVDELEMINYQNRDGVADDDDEGEGALKVPKVPVIDALKAPFVTLIDKALFQSARE</sequence>
<evidence type="ECO:0000256" key="1">
    <source>
        <dbReference type="SAM" id="MobiDB-lite"/>
    </source>
</evidence>
<dbReference type="InterPro" id="IPR001683">
    <property type="entry name" value="PX_dom"/>
</dbReference>
<dbReference type="InterPro" id="IPR024555">
    <property type="entry name" value="PX-associated"/>
</dbReference>
<dbReference type="PANTHER" id="PTHR47185">
    <property type="entry name" value="PX DOMAIN-CONTAINING PROTEIN YPR097W"/>
    <property type="match status" value="1"/>
</dbReference>
<dbReference type="GO" id="GO:0035091">
    <property type="term" value="F:phosphatidylinositol binding"/>
    <property type="evidence" value="ECO:0007669"/>
    <property type="project" value="InterPro"/>
</dbReference>
<dbReference type="Pfam" id="PF12825">
    <property type="entry name" value="DUF3818"/>
    <property type="match status" value="1"/>
</dbReference>
<dbReference type="AlphaFoldDB" id="A0A9P6RQT2"/>
<feature type="domain" description="PX" evidence="2">
    <location>
        <begin position="184"/>
        <end position="301"/>
    </location>
</feature>
<dbReference type="InterPro" id="IPR047168">
    <property type="entry name" value="LEC1-like"/>
</dbReference>
<evidence type="ECO:0000313" key="4">
    <source>
        <dbReference type="Proteomes" id="UP000738325"/>
    </source>
</evidence>
<dbReference type="InterPro" id="IPR024554">
    <property type="entry name" value="LEC1-like_C"/>
</dbReference>
<name>A0A9P6RQT2_9FUNG</name>
<reference evidence="3" key="1">
    <citation type="journal article" date="2020" name="Fungal Divers.">
        <title>Resolving the Mortierellaceae phylogeny through synthesis of multi-gene phylogenetics and phylogenomics.</title>
        <authorList>
            <person name="Vandepol N."/>
            <person name="Liber J."/>
            <person name="Desiro A."/>
            <person name="Na H."/>
            <person name="Kennedy M."/>
            <person name="Barry K."/>
            <person name="Grigoriev I.V."/>
            <person name="Miller A.N."/>
            <person name="O'Donnell K."/>
            <person name="Stajich J.E."/>
            <person name="Bonito G."/>
        </authorList>
    </citation>
    <scope>NUCLEOTIDE SEQUENCE</scope>
    <source>
        <strain evidence="3">REB-010B</strain>
    </source>
</reference>
<dbReference type="PROSITE" id="PS50195">
    <property type="entry name" value="PX"/>
    <property type="match status" value="1"/>
</dbReference>
<proteinExistence type="predicted"/>
<feature type="region of interest" description="Disordered" evidence="1">
    <location>
        <begin position="545"/>
        <end position="592"/>
    </location>
</feature>
<accession>A0A9P6RQT2</accession>
<dbReference type="Pfam" id="PF12828">
    <property type="entry name" value="PXB"/>
    <property type="match status" value="1"/>
</dbReference>
<comment type="caution">
    <text evidence="3">The sequence shown here is derived from an EMBL/GenBank/DDBJ whole genome shotgun (WGS) entry which is preliminary data.</text>
</comment>
<dbReference type="EMBL" id="JAAAIP010000080">
    <property type="protein sequence ID" value="KAG0326561.1"/>
    <property type="molecule type" value="Genomic_DNA"/>
</dbReference>
<dbReference type="OrthoDB" id="18320at2759"/>
<dbReference type="CDD" id="cd06869">
    <property type="entry name" value="PX_UP2_fungi"/>
    <property type="match status" value="1"/>
</dbReference>
<evidence type="ECO:0000313" key="3">
    <source>
        <dbReference type="EMBL" id="KAG0326561.1"/>
    </source>
</evidence>
<dbReference type="InterPro" id="IPR036871">
    <property type="entry name" value="PX_dom_sf"/>
</dbReference>